<dbReference type="EMBL" id="AMRG01000002">
    <property type="protein sequence ID" value="EKE86924.1"/>
    <property type="molecule type" value="Genomic_DNA"/>
</dbReference>
<dbReference type="InterPro" id="IPR001041">
    <property type="entry name" value="2Fe-2S_ferredoxin-type"/>
</dbReference>
<evidence type="ECO:0000256" key="1">
    <source>
        <dbReference type="ARBA" id="ARBA00023075"/>
    </source>
</evidence>
<dbReference type="AlphaFoldDB" id="K2KWQ5"/>
<dbReference type="PROSITE" id="PS00197">
    <property type="entry name" value="2FE2S_FER_1"/>
    <property type="match status" value="1"/>
</dbReference>
<evidence type="ECO:0000313" key="3">
    <source>
        <dbReference type="EMBL" id="EKE86924.1"/>
    </source>
</evidence>
<dbReference type="STRING" id="740709.A10D4_01742"/>
<dbReference type="CDD" id="cd00207">
    <property type="entry name" value="fer2"/>
    <property type="match status" value="1"/>
</dbReference>
<dbReference type="PROSITE" id="PS51085">
    <property type="entry name" value="2FE2S_FER_2"/>
    <property type="match status" value="1"/>
</dbReference>
<dbReference type="OrthoDB" id="9796486at2"/>
<sequence length="86" mass="9561">MAKAFKVKLNGQHELTVDASQGSLLEALEQHQIDVHYHCRNGFCGACRTKLICGKVKYTSEPLAFIRKGDILPCCCIADSDIEIEH</sequence>
<proteinExistence type="predicted"/>
<dbReference type="Pfam" id="PF00111">
    <property type="entry name" value="Fer2"/>
    <property type="match status" value="1"/>
</dbReference>
<dbReference type="Proteomes" id="UP000014115">
    <property type="component" value="Unassembled WGS sequence"/>
</dbReference>
<organism evidence="3 4">
    <name type="scientific">Idiomarina xiamenensis 10-D-4</name>
    <dbReference type="NCBI Taxonomy" id="740709"/>
    <lineage>
        <taxon>Bacteria</taxon>
        <taxon>Pseudomonadati</taxon>
        <taxon>Pseudomonadota</taxon>
        <taxon>Gammaproteobacteria</taxon>
        <taxon>Alteromonadales</taxon>
        <taxon>Idiomarinaceae</taxon>
        <taxon>Idiomarina</taxon>
    </lineage>
</organism>
<keyword evidence="4" id="KW-1185">Reference proteome</keyword>
<dbReference type="InterPro" id="IPR012675">
    <property type="entry name" value="Beta-grasp_dom_sf"/>
</dbReference>
<dbReference type="NCBIfam" id="NF007985">
    <property type="entry name" value="PRK10713.1"/>
    <property type="match status" value="1"/>
</dbReference>
<feature type="domain" description="2Fe-2S ferredoxin-type" evidence="2">
    <location>
        <begin position="5"/>
        <end position="86"/>
    </location>
</feature>
<keyword evidence="1" id="KW-0830">Ubiquinone</keyword>
<reference evidence="3 4" key="1">
    <citation type="journal article" date="2012" name="J. Bacteriol.">
        <title>Genome Sequence of Idiomarina xiamenensis Type Strain 10-D-4.</title>
        <authorList>
            <person name="Lai Q."/>
            <person name="Wang L."/>
            <person name="Wang W."/>
            <person name="Shao Z."/>
        </authorList>
    </citation>
    <scope>NUCLEOTIDE SEQUENCE [LARGE SCALE GENOMIC DNA]</scope>
    <source>
        <strain evidence="3 4">10-D-4</strain>
    </source>
</reference>
<dbReference type="RefSeq" id="WP_008487335.1">
    <property type="nucleotide sequence ID" value="NZ_AMRG01000002.1"/>
</dbReference>
<evidence type="ECO:0000313" key="4">
    <source>
        <dbReference type="Proteomes" id="UP000014115"/>
    </source>
</evidence>
<name>K2KWQ5_9GAMM</name>
<dbReference type="InterPro" id="IPR006058">
    <property type="entry name" value="2Fe2S_fd_BS"/>
</dbReference>
<gene>
    <name evidence="3" type="ORF">A10D4_01742</name>
</gene>
<dbReference type="eggNOG" id="COG1018">
    <property type="taxonomic scope" value="Bacteria"/>
</dbReference>
<evidence type="ECO:0000259" key="2">
    <source>
        <dbReference type="PROSITE" id="PS51085"/>
    </source>
</evidence>
<accession>K2KWQ5</accession>
<dbReference type="SUPFAM" id="SSF54292">
    <property type="entry name" value="2Fe-2S ferredoxin-like"/>
    <property type="match status" value="1"/>
</dbReference>
<comment type="caution">
    <text evidence="3">The sequence shown here is derived from an EMBL/GenBank/DDBJ whole genome shotgun (WGS) entry which is preliminary data.</text>
</comment>
<dbReference type="InterPro" id="IPR036010">
    <property type="entry name" value="2Fe-2S_ferredoxin-like_sf"/>
</dbReference>
<dbReference type="GO" id="GO:0051537">
    <property type="term" value="F:2 iron, 2 sulfur cluster binding"/>
    <property type="evidence" value="ECO:0007669"/>
    <property type="project" value="InterPro"/>
</dbReference>
<dbReference type="Gene3D" id="3.10.20.30">
    <property type="match status" value="1"/>
</dbReference>
<protein>
    <submittedName>
        <fullName evidence="3">(Fe-S)-binding protein</fullName>
    </submittedName>
</protein>
<dbReference type="PATRIC" id="fig|740709.3.peg.350"/>